<evidence type="ECO:0000313" key="2">
    <source>
        <dbReference type="EMBL" id="AVO46235.1"/>
    </source>
</evidence>
<evidence type="ECO:0000313" key="3">
    <source>
        <dbReference type="Proteomes" id="UP000237889"/>
    </source>
</evidence>
<feature type="domain" description="Thioredoxin-like fold" evidence="1">
    <location>
        <begin position="91"/>
        <end position="237"/>
    </location>
</feature>
<name>A0A2S0NDK9_9HYPH</name>
<accession>A0A2S0NDK9</accession>
<protein>
    <recommendedName>
        <fullName evidence="1">Thioredoxin-like fold domain-containing protein</fullName>
    </recommendedName>
</protein>
<organism evidence="2 3">
    <name type="scientific">Phreatobacter cathodiphilus</name>
    <dbReference type="NCBI Taxonomy" id="1868589"/>
    <lineage>
        <taxon>Bacteria</taxon>
        <taxon>Pseudomonadati</taxon>
        <taxon>Pseudomonadota</taxon>
        <taxon>Alphaproteobacteria</taxon>
        <taxon>Hyphomicrobiales</taxon>
        <taxon>Phreatobacteraceae</taxon>
        <taxon>Phreatobacter</taxon>
    </lineage>
</organism>
<dbReference type="Pfam" id="PF13462">
    <property type="entry name" value="Thioredoxin_4"/>
    <property type="match status" value="1"/>
</dbReference>
<dbReference type="InterPro" id="IPR012336">
    <property type="entry name" value="Thioredoxin-like_fold"/>
</dbReference>
<evidence type="ECO:0000259" key="1">
    <source>
        <dbReference type="Pfam" id="PF13462"/>
    </source>
</evidence>
<dbReference type="AlphaFoldDB" id="A0A2S0NDK9"/>
<reference evidence="2 3" key="1">
    <citation type="submission" date="2018-03" db="EMBL/GenBank/DDBJ databases">
        <title>Genome sequencing of Phreatobacter sp.</title>
        <authorList>
            <person name="Kim S.-J."/>
            <person name="Heo J."/>
            <person name="Kwon S.-W."/>
        </authorList>
    </citation>
    <scope>NUCLEOTIDE SEQUENCE [LARGE SCALE GENOMIC DNA]</scope>
    <source>
        <strain evidence="2 3">S-12</strain>
    </source>
</reference>
<dbReference type="SUPFAM" id="SSF52833">
    <property type="entry name" value="Thioredoxin-like"/>
    <property type="match status" value="1"/>
</dbReference>
<gene>
    <name evidence="2" type="ORF">C6569_14845</name>
</gene>
<dbReference type="KEGG" id="phr:C6569_14845"/>
<dbReference type="Gene3D" id="3.40.30.10">
    <property type="entry name" value="Glutaredoxin"/>
    <property type="match status" value="1"/>
</dbReference>
<dbReference type="OrthoDB" id="9780147at2"/>
<sequence length="261" mass="28398">MHHASLPSRRLDCPRDGRATMVRPFRIGSERMALTRRNAAVGSLFALAGMARPRPLGAQEGWYSLKDEAGRPIQNFRVPIELQTEIMALENAVTFGARQADLTLIEVYDSNCPYCRTAVGEMKQMIARDRELAVTVINAPSLGLPSVLAARVEYAVKLLGGTDKARAYHEASMRTRGVLDGRRALELAADMGLDRAKVEEMADRTETGRVVARAVRLANASNLAATPSWLVAGTAVIGWPGRAVMERIVAAVRDCDKPVCG</sequence>
<dbReference type="InterPro" id="IPR036249">
    <property type="entry name" value="Thioredoxin-like_sf"/>
</dbReference>
<dbReference type="EMBL" id="CP027668">
    <property type="protein sequence ID" value="AVO46235.1"/>
    <property type="molecule type" value="Genomic_DNA"/>
</dbReference>
<keyword evidence="3" id="KW-1185">Reference proteome</keyword>
<dbReference type="Proteomes" id="UP000237889">
    <property type="component" value="Chromosome"/>
</dbReference>
<proteinExistence type="predicted"/>